<evidence type="ECO:0000313" key="3">
    <source>
        <dbReference type="EMBL" id="KAJ7347789.1"/>
    </source>
</evidence>
<keyword evidence="2" id="KW-1133">Transmembrane helix</keyword>
<keyword evidence="4" id="KW-1185">Reference proteome</keyword>
<accession>A0AAD7A1S7</accession>
<feature type="compositionally biased region" description="Polar residues" evidence="1">
    <location>
        <begin position="517"/>
        <end position="550"/>
    </location>
</feature>
<protein>
    <recommendedName>
        <fullName evidence="5">Major facilitator superfamily (MFS) profile domain-containing protein</fullName>
    </recommendedName>
</protein>
<sequence length="574" mass="63458">MIWCLASGGALASQGNKAWRWLFYLNLPLAGVAFILAVRYLSVNHPEGSIRHKLAQVDWLDRAGYQRVDLRRTTIYYIALGSWPPKGFGPNFDLTQGLFPGFPEKFDRRVSVPIVLVNLTTEGKSSAGCCISRGNPQVLAEELAPKVPNLLRIGREIRETVARGNQIDILTLRIAINPGTALDQLITWVEILSQDVQWVTFHCENDPSVARILVTDSIIYQVKITLATPPLPADAFTIPSILPGLFRGVTHSISGQLSPRLVYHHSSRTLSGRPVLGSNFPAPGTSSPDPCRKCTCDVLWMFSFTRAFSQTRGITISSTILQVPPGFEIADAAILTMIGIAGLGLLLSLLMKEVPMGTSVDETYTLKEKLSKGLGRHEMTHQISPGGLTYLAQDFSLTYLRRQSDMVPERKSYGQNQIPDVAMQGFDSQCPNKFNSSNIFLFGSFLGNKIDQEARTGIVGLQYTIHNLLAFASKAEHLYFIHARKHREARGISGSFNMNRKVHYLTPVNGMSRDDQTNVQNEASSQSMDYQNSVQITSSPSSGGEQRNQFEQINKSEQCSICPAMGIQRPGLQK</sequence>
<name>A0AAD7A1S7_9AGAR</name>
<keyword evidence="2" id="KW-0812">Transmembrane</keyword>
<feature type="transmembrane region" description="Helical" evidence="2">
    <location>
        <begin position="21"/>
        <end position="41"/>
    </location>
</feature>
<keyword evidence="2" id="KW-0472">Membrane</keyword>
<dbReference type="Proteomes" id="UP001218218">
    <property type="component" value="Unassembled WGS sequence"/>
</dbReference>
<organism evidence="3 4">
    <name type="scientific">Mycena albidolilacea</name>
    <dbReference type="NCBI Taxonomy" id="1033008"/>
    <lineage>
        <taxon>Eukaryota</taxon>
        <taxon>Fungi</taxon>
        <taxon>Dikarya</taxon>
        <taxon>Basidiomycota</taxon>
        <taxon>Agaricomycotina</taxon>
        <taxon>Agaricomycetes</taxon>
        <taxon>Agaricomycetidae</taxon>
        <taxon>Agaricales</taxon>
        <taxon>Marasmiineae</taxon>
        <taxon>Mycenaceae</taxon>
        <taxon>Mycena</taxon>
    </lineage>
</organism>
<proteinExistence type="predicted"/>
<dbReference type="EMBL" id="JARIHO010000018">
    <property type="protein sequence ID" value="KAJ7347789.1"/>
    <property type="molecule type" value="Genomic_DNA"/>
</dbReference>
<dbReference type="AlphaFoldDB" id="A0AAD7A1S7"/>
<feature type="region of interest" description="Disordered" evidence="1">
    <location>
        <begin position="507"/>
        <end position="550"/>
    </location>
</feature>
<evidence type="ECO:0008006" key="5">
    <source>
        <dbReference type="Google" id="ProtNLM"/>
    </source>
</evidence>
<comment type="caution">
    <text evidence="3">The sequence shown here is derived from an EMBL/GenBank/DDBJ whole genome shotgun (WGS) entry which is preliminary data.</text>
</comment>
<gene>
    <name evidence="3" type="ORF">DFH08DRAFT_808566</name>
</gene>
<reference evidence="3" key="1">
    <citation type="submission" date="2023-03" db="EMBL/GenBank/DDBJ databases">
        <title>Massive genome expansion in bonnet fungi (Mycena s.s.) driven by repeated elements and novel gene families across ecological guilds.</title>
        <authorList>
            <consortium name="Lawrence Berkeley National Laboratory"/>
            <person name="Harder C.B."/>
            <person name="Miyauchi S."/>
            <person name="Viragh M."/>
            <person name="Kuo A."/>
            <person name="Thoen E."/>
            <person name="Andreopoulos B."/>
            <person name="Lu D."/>
            <person name="Skrede I."/>
            <person name="Drula E."/>
            <person name="Henrissat B."/>
            <person name="Morin E."/>
            <person name="Kohler A."/>
            <person name="Barry K."/>
            <person name="LaButti K."/>
            <person name="Morin E."/>
            <person name="Salamov A."/>
            <person name="Lipzen A."/>
            <person name="Mereny Z."/>
            <person name="Hegedus B."/>
            <person name="Baldrian P."/>
            <person name="Stursova M."/>
            <person name="Weitz H."/>
            <person name="Taylor A."/>
            <person name="Grigoriev I.V."/>
            <person name="Nagy L.G."/>
            <person name="Martin F."/>
            <person name="Kauserud H."/>
        </authorList>
    </citation>
    <scope>NUCLEOTIDE SEQUENCE</scope>
    <source>
        <strain evidence="3">CBHHK002</strain>
    </source>
</reference>
<evidence type="ECO:0000256" key="1">
    <source>
        <dbReference type="SAM" id="MobiDB-lite"/>
    </source>
</evidence>
<evidence type="ECO:0000313" key="4">
    <source>
        <dbReference type="Proteomes" id="UP001218218"/>
    </source>
</evidence>
<evidence type="ECO:0000256" key="2">
    <source>
        <dbReference type="SAM" id="Phobius"/>
    </source>
</evidence>